<dbReference type="Proteomes" id="UP001374584">
    <property type="component" value="Unassembled WGS sequence"/>
</dbReference>
<protein>
    <submittedName>
        <fullName evidence="1">Uncharacterized protein</fullName>
    </submittedName>
</protein>
<organism evidence="1 2">
    <name type="scientific">Phaseolus coccineus</name>
    <name type="common">Scarlet runner bean</name>
    <name type="synonym">Phaseolus multiflorus</name>
    <dbReference type="NCBI Taxonomy" id="3886"/>
    <lineage>
        <taxon>Eukaryota</taxon>
        <taxon>Viridiplantae</taxon>
        <taxon>Streptophyta</taxon>
        <taxon>Embryophyta</taxon>
        <taxon>Tracheophyta</taxon>
        <taxon>Spermatophyta</taxon>
        <taxon>Magnoliopsida</taxon>
        <taxon>eudicotyledons</taxon>
        <taxon>Gunneridae</taxon>
        <taxon>Pentapetalae</taxon>
        <taxon>rosids</taxon>
        <taxon>fabids</taxon>
        <taxon>Fabales</taxon>
        <taxon>Fabaceae</taxon>
        <taxon>Papilionoideae</taxon>
        <taxon>50 kb inversion clade</taxon>
        <taxon>NPAAA clade</taxon>
        <taxon>indigoferoid/millettioid clade</taxon>
        <taxon>Phaseoleae</taxon>
        <taxon>Phaseolus</taxon>
    </lineage>
</organism>
<comment type="caution">
    <text evidence="1">The sequence shown here is derived from an EMBL/GenBank/DDBJ whole genome shotgun (WGS) entry which is preliminary data.</text>
</comment>
<evidence type="ECO:0000313" key="1">
    <source>
        <dbReference type="EMBL" id="KAK7367395.1"/>
    </source>
</evidence>
<dbReference type="AlphaFoldDB" id="A0AAN9N650"/>
<sequence length="212" mass="22561">MGLRWQRLWWWNHHCTPHNPGILGFYLLHSGCGGGVEWVCGGNDCGSGTIAAPCIIQACPAPSFMPIVSLGAFESSLVISNLPQSVSGGTRGSFSSARSVKVKELVGILVTNGVGRSLGLESSKEVGFDEEGTVLADFSCEESNLVGVRVTASQPQFCTVLHVMLLLIITLRGSLDLVDWDRIGPVILLLTGSCLAEIGGIRFQSSNTEEVE</sequence>
<dbReference type="EMBL" id="JAYMYR010000004">
    <property type="protein sequence ID" value="KAK7367395.1"/>
    <property type="molecule type" value="Genomic_DNA"/>
</dbReference>
<keyword evidence="2" id="KW-1185">Reference proteome</keyword>
<name>A0AAN9N650_PHACN</name>
<gene>
    <name evidence="1" type="ORF">VNO80_09407</name>
</gene>
<evidence type="ECO:0000313" key="2">
    <source>
        <dbReference type="Proteomes" id="UP001374584"/>
    </source>
</evidence>
<reference evidence="1 2" key="1">
    <citation type="submission" date="2024-01" db="EMBL/GenBank/DDBJ databases">
        <title>The genomes of 5 underutilized Papilionoideae crops provide insights into root nodulation and disease resistanc.</title>
        <authorList>
            <person name="Jiang F."/>
        </authorList>
    </citation>
    <scope>NUCLEOTIDE SEQUENCE [LARGE SCALE GENOMIC DNA]</scope>
    <source>
        <strain evidence="1">JINMINGXINNONG_FW02</strain>
        <tissue evidence="1">Leaves</tissue>
    </source>
</reference>
<accession>A0AAN9N650</accession>
<proteinExistence type="predicted"/>